<reference evidence="1" key="1">
    <citation type="submission" date="2014-09" db="EMBL/GenBank/DDBJ databases">
        <authorList>
            <person name="Magalhaes I.L.F."/>
            <person name="Oliveira U."/>
            <person name="Santos F.R."/>
            <person name="Vidigal T.H.D.A."/>
            <person name="Brescovit A.D."/>
            <person name="Santos A.J."/>
        </authorList>
    </citation>
    <scope>NUCLEOTIDE SEQUENCE</scope>
    <source>
        <tissue evidence="1">Shoot tissue taken approximately 20 cm above the soil surface</tissue>
    </source>
</reference>
<protein>
    <submittedName>
        <fullName evidence="1">Uncharacterized protein</fullName>
    </submittedName>
</protein>
<proteinExistence type="predicted"/>
<dbReference type="EMBL" id="GBRH01228307">
    <property type="protein sequence ID" value="JAD69588.1"/>
    <property type="molecule type" value="Transcribed_RNA"/>
</dbReference>
<reference evidence="1" key="2">
    <citation type="journal article" date="2015" name="Data Brief">
        <title>Shoot transcriptome of the giant reed, Arundo donax.</title>
        <authorList>
            <person name="Barrero R.A."/>
            <person name="Guerrero F.D."/>
            <person name="Moolhuijzen P."/>
            <person name="Goolsby J.A."/>
            <person name="Tidwell J."/>
            <person name="Bellgard S.E."/>
            <person name="Bellgard M.I."/>
        </authorList>
    </citation>
    <scope>NUCLEOTIDE SEQUENCE</scope>
    <source>
        <tissue evidence="1">Shoot tissue taken approximately 20 cm above the soil surface</tissue>
    </source>
</reference>
<organism evidence="1">
    <name type="scientific">Arundo donax</name>
    <name type="common">Giant reed</name>
    <name type="synonym">Donax arundinaceus</name>
    <dbReference type="NCBI Taxonomy" id="35708"/>
    <lineage>
        <taxon>Eukaryota</taxon>
        <taxon>Viridiplantae</taxon>
        <taxon>Streptophyta</taxon>
        <taxon>Embryophyta</taxon>
        <taxon>Tracheophyta</taxon>
        <taxon>Spermatophyta</taxon>
        <taxon>Magnoliopsida</taxon>
        <taxon>Liliopsida</taxon>
        <taxon>Poales</taxon>
        <taxon>Poaceae</taxon>
        <taxon>PACMAD clade</taxon>
        <taxon>Arundinoideae</taxon>
        <taxon>Arundineae</taxon>
        <taxon>Arundo</taxon>
    </lineage>
</organism>
<sequence>MEWKLARPACSKWASNGQMKDRFH</sequence>
<accession>A0A0A9C581</accession>
<evidence type="ECO:0000313" key="1">
    <source>
        <dbReference type="EMBL" id="JAD69588.1"/>
    </source>
</evidence>
<dbReference type="AlphaFoldDB" id="A0A0A9C581"/>
<name>A0A0A9C581_ARUDO</name>